<dbReference type="RefSeq" id="WP_009184913.1">
    <property type="nucleotide sequence ID" value="NZ_AMGM01000024.1"/>
</dbReference>
<dbReference type="GO" id="GO:0010411">
    <property type="term" value="P:xyloglucan metabolic process"/>
    <property type="evidence" value="ECO:0007669"/>
    <property type="project" value="TreeGrafter"/>
</dbReference>
<dbReference type="Pfam" id="PF15902">
    <property type="entry name" value="Sortilin-Vps10"/>
    <property type="match status" value="1"/>
</dbReference>
<name>K1L3T3_CECL9</name>
<evidence type="ECO:0000313" key="3">
    <source>
        <dbReference type="EMBL" id="EKB49486.1"/>
    </source>
</evidence>
<keyword evidence="4" id="KW-1185">Reference proteome</keyword>
<dbReference type="EMBL" id="AMGM01000024">
    <property type="protein sequence ID" value="EKB49486.1"/>
    <property type="molecule type" value="Genomic_DNA"/>
</dbReference>
<dbReference type="InterPro" id="IPR015943">
    <property type="entry name" value="WD40/YVTN_repeat-like_dom_sf"/>
</dbReference>
<dbReference type="CDD" id="cd15482">
    <property type="entry name" value="Sialidase_non-viral"/>
    <property type="match status" value="1"/>
</dbReference>
<dbReference type="Gene3D" id="2.60.40.4070">
    <property type="match status" value="1"/>
</dbReference>
<proteinExistence type="predicted"/>
<gene>
    <name evidence="3" type="ORF">B879_01883</name>
</gene>
<keyword evidence="1" id="KW-0677">Repeat</keyword>
<dbReference type="Proteomes" id="UP000004478">
    <property type="component" value="Unassembled WGS sequence"/>
</dbReference>
<dbReference type="SUPFAM" id="SSF110296">
    <property type="entry name" value="Oligoxyloglucan reducing end-specific cellobiohydrolase"/>
    <property type="match status" value="1"/>
</dbReference>
<dbReference type="PATRIC" id="fig|1225176.3.peg.2008"/>
<dbReference type="PANTHER" id="PTHR43739">
    <property type="entry name" value="XYLOGLUCANASE (EUROFUNG)"/>
    <property type="match status" value="1"/>
</dbReference>
<dbReference type="PANTHER" id="PTHR43739:SF5">
    <property type="entry name" value="EXO-ALPHA-SIALIDASE"/>
    <property type="match status" value="1"/>
</dbReference>
<evidence type="ECO:0000259" key="2">
    <source>
        <dbReference type="Pfam" id="PF15902"/>
    </source>
</evidence>
<dbReference type="AlphaFoldDB" id="K1L3T3"/>
<sequence length="565" mass="63467">MGLEKTRHISDVVIHPQNPDVVFVAAQGAAHGPSEERGIFKSTDGGVTWKKTLYVDENTGASSLSMDYNNPRILYAATWEHRRLPWQVQSGGEGVIYTGSDCGLVHITRDGGKTWENITPAGLPESLIQSIEVSPHEKGTAYIAATRYKFNDFQSMSYKTTDYGKTWTNINTGIDKDDFIKVIREDKQKKGLLYAGSERGFYVSFDGGQEWNKFQLNLPVVPVTDIAIADNDLVISSAGRSFWILDDLSAVQQSMGNLKGLQLFEPKTTVKYEGFIPSWMDLPPGIGENPKTGVILDYYLPEKADSLPVKLEIFDSMGRNIRTFSNQKDENFKAFSGGPSPEPLLPSHKGINRFVWNFRGKTLLEIPNAFVYGDYSGHRVKPGKYKAVLHYNGGTSETGFEIVQDPNLKNVTDADWEAQQQFLERAAATLTEVHQSVNEIRKVKAQVVHLNGLLKDHEAHADLLESGNQLVKKIDDWEGKIVETRQSNFQDVINFPSQLNAQFFELRSAVDVHDPRLTAAVKARLSDLENEWKTYKLSLEEILEKDVVTFNEKFKEKNIPAVMKD</sequence>
<feature type="domain" description="Sortilin N-terminal" evidence="2">
    <location>
        <begin position="105"/>
        <end position="215"/>
    </location>
</feature>
<accession>K1L3T3</accession>
<dbReference type="InterPro" id="IPR031778">
    <property type="entry name" value="Sortilin_N"/>
</dbReference>
<evidence type="ECO:0000256" key="1">
    <source>
        <dbReference type="ARBA" id="ARBA00022737"/>
    </source>
</evidence>
<dbReference type="InterPro" id="IPR052025">
    <property type="entry name" value="Xyloglucanase_GH74"/>
</dbReference>
<protein>
    <submittedName>
        <fullName evidence="3">Plant photosystem II stability/assembly factor-like protein</fullName>
    </submittedName>
</protein>
<evidence type="ECO:0000313" key="4">
    <source>
        <dbReference type="Proteomes" id="UP000004478"/>
    </source>
</evidence>
<comment type="caution">
    <text evidence="3">The sequence shown here is derived from an EMBL/GenBank/DDBJ whole genome shotgun (WGS) entry which is preliminary data.</text>
</comment>
<dbReference type="Gene3D" id="2.130.10.10">
    <property type="entry name" value="YVTN repeat-like/Quinoprotein amine dehydrogenase"/>
    <property type="match status" value="1"/>
</dbReference>
<organism evidence="3 4">
    <name type="scientific">Cecembia lonarensis (strain CCUG 58316 / KCTC 22772 / LW9)</name>
    <dbReference type="NCBI Taxonomy" id="1225176"/>
    <lineage>
        <taxon>Bacteria</taxon>
        <taxon>Pseudomonadati</taxon>
        <taxon>Bacteroidota</taxon>
        <taxon>Cytophagia</taxon>
        <taxon>Cytophagales</taxon>
        <taxon>Cyclobacteriaceae</taxon>
        <taxon>Cecembia</taxon>
    </lineage>
</organism>
<reference evidence="3 4" key="1">
    <citation type="journal article" date="2012" name="J. Bacteriol.">
        <title>Draft Genome Sequence of Cecembia lonarensis Strain LW9T, Isolated from Lonar Lake, a Haloalkaline Lake in India.</title>
        <authorList>
            <person name="Shivaji S."/>
            <person name="Ara S."/>
            <person name="Singh A."/>
            <person name="Pinnaka A.K."/>
        </authorList>
    </citation>
    <scope>NUCLEOTIDE SEQUENCE [LARGE SCALE GENOMIC DNA]</scope>
    <source>
        <strain evidence="3 4">LW9</strain>
    </source>
</reference>